<accession>A0ABY6LEP0</accession>
<dbReference type="InterPro" id="IPR010908">
    <property type="entry name" value="Longin_dom"/>
</dbReference>
<dbReference type="SMART" id="SM01270">
    <property type="entry name" value="Longin"/>
    <property type="match status" value="1"/>
</dbReference>
<dbReference type="Proteomes" id="UP001235939">
    <property type="component" value="Chromosome 15"/>
</dbReference>
<feature type="transmembrane region" description="Helical" evidence="15">
    <location>
        <begin position="205"/>
        <end position="225"/>
    </location>
</feature>
<dbReference type="CDD" id="cd14824">
    <property type="entry name" value="Longin"/>
    <property type="match status" value="1"/>
</dbReference>
<dbReference type="InterPro" id="IPR011012">
    <property type="entry name" value="Longin-like_dom_sf"/>
</dbReference>
<keyword evidence="11 15" id="KW-0472">Membrane</keyword>
<evidence type="ECO:0000256" key="4">
    <source>
        <dbReference type="ARBA" id="ARBA00022448"/>
    </source>
</evidence>
<evidence type="ECO:0000256" key="12">
    <source>
        <dbReference type="ARBA" id="ARBA00024173"/>
    </source>
</evidence>
<keyword evidence="5 15" id="KW-0812">Transmembrane</keyword>
<evidence type="ECO:0000256" key="8">
    <source>
        <dbReference type="ARBA" id="ARBA00022989"/>
    </source>
</evidence>
<reference evidence="18 19" key="1">
    <citation type="submission" date="2022-01" db="EMBL/GenBank/DDBJ databases">
        <title>A chromosomal length assembly of Cordylochernes scorpioides.</title>
        <authorList>
            <person name="Zeh D."/>
            <person name="Zeh J."/>
        </authorList>
    </citation>
    <scope>NUCLEOTIDE SEQUENCE [LARGE SCALE GENOMIC DNA]</scope>
    <source>
        <strain evidence="18">IN4F17</strain>
        <tissue evidence="18">Whole Body</tissue>
    </source>
</reference>
<keyword evidence="8 15" id="KW-1133">Transmembrane helix</keyword>
<feature type="domain" description="Longin" evidence="16">
    <location>
        <begin position="6"/>
        <end position="132"/>
    </location>
</feature>
<comment type="subcellular location">
    <subcellularLocation>
        <location evidence="1">Endoplasmic reticulum membrane</location>
        <topology evidence="1">Single-pass type IV membrane protein</topology>
    </subcellularLocation>
    <subcellularLocation>
        <location evidence="13">Golgi apparatus</location>
        <location evidence="13">cis-Golgi network membrane</location>
    </subcellularLocation>
    <subcellularLocation>
        <location evidence="2">Melanosome</location>
    </subcellularLocation>
</comment>
<evidence type="ECO:0000259" key="17">
    <source>
        <dbReference type="PROSITE" id="PS50892"/>
    </source>
</evidence>
<sequence>MVLMCIIARLGDGLPLAGSVEKDEALSRKRLEFQNQAKTLFKKLDVNSPKRASIETSSYIFHCVVLSKAAGCVGSLLIENNVVFLVLCETNFSRKLAFAFLEDIQTEFSLQFGPRIPTATRPYPFIEFERYIEKAKKTYMDARARRNLSNLNTELQDVTRIMVQNIDDVLQRGTALSELDHKASNLSMLSQKYRKDAHYLNLRSTYAKAAAAGVLMFVLVLYFFVF</sequence>
<evidence type="ECO:0000313" key="18">
    <source>
        <dbReference type="EMBL" id="UYV77925.1"/>
    </source>
</evidence>
<evidence type="ECO:0000256" key="10">
    <source>
        <dbReference type="ARBA" id="ARBA00023054"/>
    </source>
</evidence>
<proteinExistence type="inferred from homology"/>
<gene>
    <name evidence="18" type="ORF">LAZ67_15002879</name>
</gene>
<dbReference type="InterPro" id="IPR044565">
    <property type="entry name" value="Sec22"/>
</dbReference>
<evidence type="ECO:0000256" key="6">
    <source>
        <dbReference type="ARBA" id="ARBA00022824"/>
    </source>
</evidence>
<name>A0ABY6LEP0_9ARAC</name>
<dbReference type="CDD" id="cd15866">
    <property type="entry name" value="R-SNARE_SEC22"/>
    <property type="match status" value="1"/>
</dbReference>
<evidence type="ECO:0000256" key="9">
    <source>
        <dbReference type="ARBA" id="ARBA00023034"/>
    </source>
</evidence>
<evidence type="ECO:0000256" key="5">
    <source>
        <dbReference type="ARBA" id="ARBA00022692"/>
    </source>
</evidence>
<dbReference type="SUPFAM" id="SSF64356">
    <property type="entry name" value="SNARE-like"/>
    <property type="match status" value="1"/>
</dbReference>
<dbReference type="SUPFAM" id="SSF58038">
    <property type="entry name" value="SNARE fusion complex"/>
    <property type="match status" value="1"/>
</dbReference>
<comment type="similarity">
    <text evidence="3">Belongs to the synaptobrevin family.</text>
</comment>
<evidence type="ECO:0000256" key="1">
    <source>
        <dbReference type="ARBA" id="ARBA00004163"/>
    </source>
</evidence>
<dbReference type="PROSITE" id="PS50859">
    <property type="entry name" value="LONGIN"/>
    <property type="match status" value="1"/>
</dbReference>
<evidence type="ECO:0000256" key="13">
    <source>
        <dbReference type="ARBA" id="ARBA00024188"/>
    </source>
</evidence>
<dbReference type="EMBL" id="CP092877">
    <property type="protein sequence ID" value="UYV77925.1"/>
    <property type="molecule type" value="Genomic_DNA"/>
</dbReference>
<keyword evidence="19" id="KW-1185">Reference proteome</keyword>
<keyword evidence="9" id="KW-0333">Golgi apparatus</keyword>
<organism evidence="18 19">
    <name type="scientific">Cordylochernes scorpioides</name>
    <dbReference type="NCBI Taxonomy" id="51811"/>
    <lineage>
        <taxon>Eukaryota</taxon>
        <taxon>Metazoa</taxon>
        <taxon>Ecdysozoa</taxon>
        <taxon>Arthropoda</taxon>
        <taxon>Chelicerata</taxon>
        <taxon>Arachnida</taxon>
        <taxon>Pseudoscorpiones</taxon>
        <taxon>Cheliferoidea</taxon>
        <taxon>Chernetidae</taxon>
        <taxon>Cordylochernes</taxon>
    </lineage>
</organism>
<evidence type="ECO:0000256" key="14">
    <source>
        <dbReference type="PROSITE-ProRule" id="PRU00290"/>
    </source>
</evidence>
<keyword evidence="10 14" id="KW-0175">Coiled coil</keyword>
<evidence type="ECO:0000259" key="16">
    <source>
        <dbReference type="PROSITE" id="PS50859"/>
    </source>
</evidence>
<keyword evidence="6" id="KW-0256">Endoplasmic reticulum</keyword>
<dbReference type="PANTHER" id="PTHR45837">
    <property type="entry name" value="VESICLE-TRAFFICKING PROTEIN SEC22B"/>
    <property type="match status" value="1"/>
</dbReference>
<evidence type="ECO:0000256" key="7">
    <source>
        <dbReference type="ARBA" id="ARBA00022927"/>
    </source>
</evidence>
<evidence type="ECO:0000256" key="3">
    <source>
        <dbReference type="ARBA" id="ARBA00008025"/>
    </source>
</evidence>
<dbReference type="Pfam" id="PF13774">
    <property type="entry name" value="Longin"/>
    <property type="match status" value="1"/>
</dbReference>
<evidence type="ECO:0000313" key="19">
    <source>
        <dbReference type="Proteomes" id="UP001235939"/>
    </source>
</evidence>
<evidence type="ECO:0000256" key="15">
    <source>
        <dbReference type="SAM" id="Phobius"/>
    </source>
</evidence>
<feature type="domain" description="V-SNARE coiled-coil homology" evidence="17">
    <location>
        <begin position="147"/>
        <end position="207"/>
    </location>
</feature>
<evidence type="ECO:0000256" key="2">
    <source>
        <dbReference type="ARBA" id="ARBA00004223"/>
    </source>
</evidence>
<keyword evidence="7" id="KW-0653">Protein transport</keyword>
<comment type="function">
    <text evidence="12">SNARE involved in targeting and fusion of ER-derived transport vesicles with the Golgi complex as well as Golgi-derived retrograde transport vesicles with the ER.</text>
</comment>
<dbReference type="Gene3D" id="3.30.450.50">
    <property type="entry name" value="Longin domain"/>
    <property type="match status" value="1"/>
</dbReference>
<dbReference type="Gene3D" id="1.20.5.110">
    <property type="match status" value="1"/>
</dbReference>
<dbReference type="InterPro" id="IPR042855">
    <property type="entry name" value="V_SNARE_CC"/>
</dbReference>
<evidence type="ECO:0000256" key="11">
    <source>
        <dbReference type="ARBA" id="ARBA00023136"/>
    </source>
</evidence>
<dbReference type="PROSITE" id="PS50892">
    <property type="entry name" value="V_SNARE"/>
    <property type="match status" value="1"/>
</dbReference>
<dbReference type="Pfam" id="PF00957">
    <property type="entry name" value="Synaptobrevin"/>
    <property type="match status" value="1"/>
</dbReference>
<keyword evidence="4" id="KW-0813">Transport</keyword>
<protein>
    <submittedName>
        <fullName evidence="18">SEC22B</fullName>
    </submittedName>
</protein>